<dbReference type="Proteomes" id="UP001060170">
    <property type="component" value="Chromosome 1"/>
</dbReference>
<accession>A0ACC0EYZ3</accession>
<reference evidence="2" key="1">
    <citation type="journal article" date="2018" name="BMC Genomics">
        <title>Genomic insights into host adaptation between the wheat stripe rust pathogen (Puccinia striiformis f. sp. tritici) and the barley stripe rust pathogen (Puccinia striiformis f. sp. hordei).</title>
        <authorList>
            <person name="Xia C."/>
            <person name="Wang M."/>
            <person name="Yin C."/>
            <person name="Cornejo O.E."/>
            <person name="Hulbert S.H."/>
            <person name="Chen X."/>
        </authorList>
    </citation>
    <scope>NUCLEOTIDE SEQUENCE [LARGE SCALE GENOMIC DNA]</scope>
    <source>
        <strain evidence="2">93-210</strain>
    </source>
</reference>
<evidence type="ECO:0000313" key="1">
    <source>
        <dbReference type="EMBL" id="KAI7962707.1"/>
    </source>
</evidence>
<name>A0ACC0EYZ3_9BASI</name>
<proteinExistence type="predicted"/>
<gene>
    <name evidence="1" type="ORF">MJO28_000801</name>
</gene>
<reference evidence="1 2" key="3">
    <citation type="journal article" date="2022" name="Microbiol. Spectr.">
        <title>Folding features and dynamics of 3D genome architecture in plant fungal pathogens.</title>
        <authorList>
            <person name="Xia C."/>
        </authorList>
    </citation>
    <scope>NUCLEOTIDE SEQUENCE [LARGE SCALE GENOMIC DNA]</scope>
    <source>
        <strain evidence="1 2">93-210</strain>
    </source>
</reference>
<dbReference type="EMBL" id="CM045865">
    <property type="protein sequence ID" value="KAI7962707.1"/>
    <property type="molecule type" value="Genomic_DNA"/>
</dbReference>
<reference evidence="2" key="2">
    <citation type="journal article" date="2018" name="Mol. Plant Microbe Interact.">
        <title>Genome sequence resources for the wheat stripe rust pathogen (Puccinia striiformis f. sp. tritici) and the barley stripe rust pathogen (Puccinia striiformis f. sp. hordei).</title>
        <authorList>
            <person name="Xia C."/>
            <person name="Wang M."/>
            <person name="Yin C."/>
            <person name="Cornejo O.E."/>
            <person name="Hulbert S.H."/>
            <person name="Chen X."/>
        </authorList>
    </citation>
    <scope>NUCLEOTIDE SEQUENCE [LARGE SCALE GENOMIC DNA]</scope>
    <source>
        <strain evidence="2">93-210</strain>
    </source>
</reference>
<protein>
    <submittedName>
        <fullName evidence="1">Uncharacterized protein</fullName>
    </submittedName>
</protein>
<sequence length="508" mass="59408">MAACSSTARFNALFSASTNPHDVEHDMSRSGASIGAQEMDQFTYKPWHEAVSKKMDRKAIPLFLREPNPYVKPGPDSIESDLNLISEGFDEWVEAVITKSLSESPEETEKFEEQCKILKPILVFLNGGESDSLKYSEENPEQSKIVNSDDLSRSLISLWKSIGSPEINEHEPTLDSDLDIANHFLKQKTFRTMDYIYNYNIMSHEALKKVLSSDDILEITGSNLFVAYSHNDLDFHHYPIEYNFFRRNDQHESKSFFQVLDAKQRRKVMYFYAKSRYTKQKEDHLLRLRSKESKDEDEITEERYLKLKASTDSIFKDNELIDSLEAYLEHAQSHNSQTKNANPYKSKEKLKELFVTLLALWDDKYSPIREDYVDFLSSLCNFIEESYGIDIIIENQPKRKEFMIKYKLVSSYMKYLEELDKFREYLLNHPSDPNVPFSHFFKESTQQKMLALDELTVIENYSDHMQRKISKLKGHNLYSSDLKTQAEQTRLDVQELISRARQSGYSPR</sequence>
<keyword evidence="2" id="KW-1185">Reference proteome</keyword>
<evidence type="ECO:0000313" key="2">
    <source>
        <dbReference type="Proteomes" id="UP001060170"/>
    </source>
</evidence>
<comment type="caution">
    <text evidence="1">The sequence shown here is derived from an EMBL/GenBank/DDBJ whole genome shotgun (WGS) entry which is preliminary data.</text>
</comment>
<organism evidence="1 2">
    <name type="scientific">Puccinia striiformis f. sp. tritici</name>
    <dbReference type="NCBI Taxonomy" id="168172"/>
    <lineage>
        <taxon>Eukaryota</taxon>
        <taxon>Fungi</taxon>
        <taxon>Dikarya</taxon>
        <taxon>Basidiomycota</taxon>
        <taxon>Pucciniomycotina</taxon>
        <taxon>Pucciniomycetes</taxon>
        <taxon>Pucciniales</taxon>
        <taxon>Pucciniaceae</taxon>
        <taxon>Puccinia</taxon>
    </lineage>
</organism>